<feature type="non-terminal residue" evidence="2">
    <location>
        <position position="578"/>
    </location>
</feature>
<dbReference type="Pfam" id="PF12951">
    <property type="entry name" value="PATR"/>
    <property type="match status" value="3"/>
</dbReference>
<protein>
    <submittedName>
        <fullName evidence="2">Autotransporter-associated beta strand repeat-containing protein</fullName>
    </submittedName>
</protein>
<keyword evidence="1" id="KW-0732">Signal</keyword>
<name>A0ABX2P8H9_9PROT</name>
<dbReference type="NCBIfam" id="TIGR02601">
    <property type="entry name" value="autotrns_rpt"/>
    <property type="match status" value="3"/>
</dbReference>
<sequence>MRKTDSYKFIYNHSSHLYLFTILGFLSYPTDAIAACDGTTGNVNCSGTITSRIGSGSNDSITTLNILEGALVNTQGVSISMGSGTASTQNVLNVNGTVQNAGNGGGPYNTGPNVVEFNSYTTVNIGTTGRVVQTGGASNGEAFNPIGGGNIINNYGLISTATSAAIWFEGTNRTTSGLGNVINNYGTITAGSSGNGSIVGNSSTGSITFINQSGSTINGNISLGSSGSLRNVVSLYNGSNVNGNISGGGNAATLNLLGDSGSDTLSGTVTGFGSLNKGGQGVWTVGSPSPLSNLSSNLSMNVNGGTLILAGNETSSRTKAAINSGGTLQLGNGGTAGWIDSVLSNNGTLSFNRSDSNTFSGIISGSGSISQIGSGTTILSGDNTFTGRTLISSGTLQLGGGDNTGSINNSSGITNNGKLNIVHPNSITIGQIIDGTGWIEQAGVGYTTFSGNNTYTGMTRISQGTLALSGDGSISASSGVHNNSVFDVSGTTSTTPSIQALDGSGSTVLGNNTLVLTNANNGFGNVYSGVMSGAGGLTINGGMQTLTGNNTYTGDTTVAANAGLGLQGKIASALNNAG</sequence>
<dbReference type="SUPFAM" id="SSF51126">
    <property type="entry name" value="Pectin lyase-like"/>
    <property type="match status" value="2"/>
</dbReference>
<evidence type="ECO:0000313" key="3">
    <source>
        <dbReference type="Proteomes" id="UP001516351"/>
    </source>
</evidence>
<keyword evidence="3" id="KW-1185">Reference proteome</keyword>
<evidence type="ECO:0000313" key="2">
    <source>
        <dbReference type="EMBL" id="NVN48261.1"/>
    </source>
</evidence>
<dbReference type="InterPro" id="IPR011050">
    <property type="entry name" value="Pectin_lyase_fold/virulence"/>
</dbReference>
<evidence type="ECO:0000256" key="1">
    <source>
        <dbReference type="ARBA" id="ARBA00022729"/>
    </source>
</evidence>
<dbReference type="InterPro" id="IPR013425">
    <property type="entry name" value="Autotrns_rpt"/>
</dbReference>
<gene>
    <name evidence="2" type="ORF">HW542_15820</name>
</gene>
<accession>A0ABX2P8H9</accession>
<dbReference type="Proteomes" id="UP001516351">
    <property type="component" value="Unassembled WGS sequence"/>
</dbReference>
<proteinExistence type="predicted"/>
<comment type="caution">
    <text evidence="2">The sequence shown here is derived from an EMBL/GenBank/DDBJ whole genome shotgun (WGS) entry which is preliminary data.</text>
</comment>
<organism evidence="2 3">
    <name type="scientific">Asaia spathodeae</name>
    <dbReference type="NCBI Taxonomy" id="657016"/>
    <lineage>
        <taxon>Bacteria</taxon>
        <taxon>Pseudomonadati</taxon>
        <taxon>Pseudomonadota</taxon>
        <taxon>Alphaproteobacteria</taxon>
        <taxon>Acetobacterales</taxon>
        <taxon>Acetobacteraceae</taxon>
        <taxon>Asaia</taxon>
    </lineage>
</organism>
<dbReference type="RefSeq" id="WP_332337836.1">
    <property type="nucleotide sequence ID" value="NZ_JABXXV010000016.1"/>
</dbReference>
<reference evidence="2 3" key="1">
    <citation type="submission" date="2020-06" db="EMBL/GenBank/DDBJ databases">
        <title>Synonyms of Asaia species.</title>
        <authorList>
            <person name="Sombolestani A."/>
        </authorList>
    </citation>
    <scope>NUCLEOTIDE SEQUENCE [LARGE SCALE GENOMIC DNA]</scope>
    <source>
        <strain evidence="2 3">LMG 27047</strain>
    </source>
</reference>
<dbReference type="EMBL" id="JABXXV010000016">
    <property type="protein sequence ID" value="NVN48261.1"/>
    <property type="molecule type" value="Genomic_DNA"/>
</dbReference>